<dbReference type="InterPro" id="IPR045632">
    <property type="entry name" value="DUF6314"/>
</dbReference>
<dbReference type="EMBL" id="FOIZ01000001">
    <property type="protein sequence ID" value="SEW03618.1"/>
    <property type="molecule type" value="Genomic_DNA"/>
</dbReference>
<gene>
    <name evidence="2" type="ORF">SAMN04488515_0756</name>
</gene>
<evidence type="ECO:0000313" key="2">
    <source>
        <dbReference type="EMBL" id="SEW03618.1"/>
    </source>
</evidence>
<dbReference type="Pfam" id="PF19834">
    <property type="entry name" value="DUF6314"/>
    <property type="match status" value="1"/>
</dbReference>
<keyword evidence="3" id="KW-1185">Reference proteome</keyword>
<sequence length="136" mass="15482">MLTAGDFEGRWQLSRQIDDKLLGQAGTFDGTAELTGSGNTMHYREDGQIRIGDGQPMTATRRYRWTFTGEDVNVTFADGQPFHRFVPEGCVAGTEHPCGNDLYRVTYDFSAWPEWTAIWTVVGPRKDYTSRSRYCR</sequence>
<evidence type="ECO:0000259" key="1">
    <source>
        <dbReference type="Pfam" id="PF19834"/>
    </source>
</evidence>
<name>A0A1I0NPY7_9RHOB</name>
<dbReference type="STRING" id="364200.SAMN04488515_0756"/>
<organism evidence="2 3">
    <name type="scientific">Cognatiyoonia koreensis</name>
    <dbReference type="NCBI Taxonomy" id="364200"/>
    <lineage>
        <taxon>Bacteria</taxon>
        <taxon>Pseudomonadati</taxon>
        <taxon>Pseudomonadota</taxon>
        <taxon>Alphaproteobacteria</taxon>
        <taxon>Rhodobacterales</taxon>
        <taxon>Paracoccaceae</taxon>
        <taxon>Cognatiyoonia</taxon>
    </lineage>
</organism>
<dbReference type="RefSeq" id="WP_089990446.1">
    <property type="nucleotide sequence ID" value="NZ_FOIZ01000001.1"/>
</dbReference>
<proteinExistence type="predicted"/>
<feature type="domain" description="DUF6314" evidence="1">
    <location>
        <begin position="7"/>
        <end position="136"/>
    </location>
</feature>
<reference evidence="2 3" key="1">
    <citation type="submission" date="2016-10" db="EMBL/GenBank/DDBJ databases">
        <authorList>
            <person name="de Groot N.N."/>
        </authorList>
    </citation>
    <scope>NUCLEOTIDE SEQUENCE [LARGE SCALE GENOMIC DNA]</scope>
    <source>
        <strain evidence="2 3">DSM 17925</strain>
    </source>
</reference>
<accession>A0A1I0NPY7</accession>
<dbReference type="OrthoDB" id="7351979at2"/>
<dbReference type="AlphaFoldDB" id="A0A1I0NPY7"/>
<protein>
    <recommendedName>
        <fullName evidence="1">DUF6314 domain-containing protein</fullName>
    </recommendedName>
</protein>
<evidence type="ECO:0000313" key="3">
    <source>
        <dbReference type="Proteomes" id="UP000199167"/>
    </source>
</evidence>
<dbReference type="Proteomes" id="UP000199167">
    <property type="component" value="Unassembled WGS sequence"/>
</dbReference>